<accession>A0A173ZZQ4</accession>
<evidence type="ECO:0000313" key="5">
    <source>
        <dbReference type="Proteomes" id="UP000095517"/>
    </source>
</evidence>
<dbReference type="AlphaFoldDB" id="A0A173ZZQ4"/>
<reference evidence="4 5" key="1">
    <citation type="submission" date="2015-09" db="EMBL/GenBank/DDBJ databases">
        <authorList>
            <consortium name="Pathogen Informatics"/>
        </authorList>
    </citation>
    <scope>NUCLEOTIDE SEQUENCE [LARGE SCALE GENOMIC DNA]</scope>
    <source>
        <strain evidence="4 5">2789STDY5608840</strain>
    </source>
</reference>
<gene>
    <name evidence="4" type="ORF">ERS852397_00875</name>
</gene>
<feature type="signal peptide" evidence="2">
    <location>
        <begin position="1"/>
        <end position="28"/>
    </location>
</feature>
<evidence type="ECO:0000256" key="2">
    <source>
        <dbReference type="SAM" id="SignalP"/>
    </source>
</evidence>
<dbReference type="SUPFAM" id="SSF56935">
    <property type="entry name" value="Porins"/>
    <property type="match status" value="1"/>
</dbReference>
<dbReference type="NCBIfam" id="TIGR04057">
    <property type="entry name" value="SusC_RagA_signa"/>
    <property type="match status" value="1"/>
</dbReference>
<dbReference type="InterPro" id="IPR039426">
    <property type="entry name" value="TonB-dep_rcpt-like"/>
</dbReference>
<dbReference type="PROSITE" id="PS00018">
    <property type="entry name" value="EF_HAND_1"/>
    <property type="match status" value="1"/>
</dbReference>
<keyword evidence="1" id="KW-1134">Transmembrane beta strand</keyword>
<comment type="similarity">
    <text evidence="1">Belongs to the TonB-dependent receptor family.</text>
</comment>
<dbReference type="InterPro" id="IPR023996">
    <property type="entry name" value="TonB-dep_OMP_SusC/RagA"/>
</dbReference>
<comment type="subcellular location">
    <subcellularLocation>
        <location evidence="1">Cell outer membrane</location>
        <topology evidence="1">Multi-pass membrane protein</topology>
    </subcellularLocation>
</comment>
<dbReference type="InterPro" id="IPR037066">
    <property type="entry name" value="Plug_dom_sf"/>
</dbReference>
<evidence type="ECO:0000259" key="3">
    <source>
        <dbReference type="Pfam" id="PF07715"/>
    </source>
</evidence>
<keyword evidence="4" id="KW-0675">Receptor</keyword>
<feature type="domain" description="TonB-dependent receptor plug" evidence="3">
    <location>
        <begin position="49"/>
        <end position="155"/>
    </location>
</feature>
<dbReference type="Pfam" id="PF07715">
    <property type="entry name" value="Plug"/>
    <property type="match status" value="1"/>
</dbReference>
<feature type="chain" id="PRO_5008017293" evidence="2">
    <location>
        <begin position="29"/>
        <end position="929"/>
    </location>
</feature>
<dbReference type="InterPro" id="IPR012910">
    <property type="entry name" value="Plug_dom"/>
</dbReference>
<dbReference type="Gene3D" id="2.170.130.10">
    <property type="entry name" value="TonB-dependent receptor, plug domain"/>
    <property type="match status" value="1"/>
</dbReference>
<keyword evidence="1" id="KW-0813">Transport</keyword>
<keyword evidence="1" id="KW-0998">Cell outer membrane</keyword>
<dbReference type="Proteomes" id="UP000095517">
    <property type="component" value="Unassembled WGS sequence"/>
</dbReference>
<dbReference type="STRING" id="338188.ERS852397_00875"/>
<evidence type="ECO:0000256" key="1">
    <source>
        <dbReference type="PROSITE-ProRule" id="PRU01360"/>
    </source>
</evidence>
<dbReference type="InterPro" id="IPR018247">
    <property type="entry name" value="EF_Hand_1_Ca_BS"/>
</dbReference>
<dbReference type="EMBL" id="CYZH01000004">
    <property type="protein sequence ID" value="CUN81892.1"/>
    <property type="molecule type" value="Genomic_DNA"/>
</dbReference>
<sequence length="929" mass="103676">MKNKMIYRKKGWMLTAMLGFCLGGSVTAQTISSDTISYVAYGTQPGWMTTSAVSSVKGSALENSFTTNVANTLHGRLPGLVTLQGSGEAGADNPTMLSRGVSTFAAGKGMFMVIDGLQAPDGYFQQLVPEEIESITLLKDAAATALYGNRGANGVLVITTKKGQTGGLKINFSAKVGFQQATRLPKFVDAYNYANLYNEALVNDGGSPLYSSEALEAYRTGSDPLLYPNVDWYDTILRDNAPVMNYNFNASGGNDVIRYFVLFNAVKSEGLYIKTKGHSDYTDNSNFVRYNFRTNVDLNLTKRLSATITVGGTIEDKSLPGNSESTGAVFDLLSSVPSNSFPIFVGSRQYGGNNTYANPLGEIAEKGYYKTNGRLALTSLRLKEDLGFITPGLSISGAIGFNSYFQTYTIGSHDYQRFSVQKVADEIELTPIGEDSGKLNIDEGKSYQQRNLSMQALLNYDRTFGIHTVSGMLMANRDELTISGHNLPYFNVGMGGRFTYAYDQRYIGEFTFGYNGSENYPSGRRFGFFPAGSIGWIATNEGFLKDNKVLTFLKLRASYGLTGNFDIGGTRYMFDQYYDWGGYYPFGDANSNVETYFEGTLANPSVTWEKERQLNVGFDATLFRKLDISFDFFNRDRRDILATPYRTIPDFVGFKKPEMNVGKVNNKGFELTARYADRINDFNYYVQGGVWYAHNEVKYNAEMLQQYSYMYRTGHRVDQPFGLQAIGFFKDQKDIDDSPQHTFMKVQPGDIKYKDMNNDGVINENDICAIGYTNLPEFTYSFNLGFAYKGFDLDANFQGVGNRTIYRSGRYYEAFRNNGNASEWALERWTPATAATATYPRLSTGENQNNYQTSSFWQENGAFLKLRSLEVGYTLPVQLVKKLSLDKVRFFLNGTNLFSFDHMDGFTDPETMSGYPAIRTMSIGVNVQL</sequence>
<protein>
    <submittedName>
        <fullName evidence="4">Outer membrane receptor proteins, mostly Fe transport</fullName>
    </submittedName>
</protein>
<dbReference type="NCBIfam" id="TIGR04056">
    <property type="entry name" value="OMP_RagA_SusC"/>
    <property type="match status" value="1"/>
</dbReference>
<evidence type="ECO:0000313" key="4">
    <source>
        <dbReference type="EMBL" id="CUN81892.1"/>
    </source>
</evidence>
<dbReference type="GO" id="GO:0009279">
    <property type="term" value="C:cell outer membrane"/>
    <property type="evidence" value="ECO:0007669"/>
    <property type="project" value="UniProtKB-SubCell"/>
</dbReference>
<organism evidence="4 5">
    <name type="scientific">Bacteroides finegoldii</name>
    <dbReference type="NCBI Taxonomy" id="338188"/>
    <lineage>
        <taxon>Bacteria</taxon>
        <taxon>Pseudomonadati</taxon>
        <taxon>Bacteroidota</taxon>
        <taxon>Bacteroidia</taxon>
        <taxon>Bacteroidales</taxon>
        <taxon>Bacteroidaceae</taxon>
        <taxon>Bacteroides</taxon>
    </lineage>
</organism>
<keyword evidence="2" id="KW-0732">Signal</keyword>
<keyword evidence="1" id="KW-0812">Transmembrane</keyword>
<dbReference type="PROSITE" id="PS52016">
    <property type="entry name" value="TONB_DEPENDENT_REC_3"/>
    <property type="match status" value="1"/>
</dbReference>
<keyword evidence="1" id="KW-0472">Membrane</keyword>
<proteinExistence type="inferred from homology"/>
<dbReference type="InterPro" id="IPR023997">
    <property type="entry name" value="TonB-dep_OMP_SusC/RagA_CS"/>
</dbReference>
<name>A0A173ZZQ4_9BACE</name>